<feature type="compositionally biased region" description="Basic and acidic residues" evidence="1">
    <location>
        <begin position="433"/>
        <end position="450"/>
    </location>
</feature>
<protein>
    <recommendedName>
        <fullName evidence="4">SWIM-type domain-containing protein</fullName>
    </recommendedName>
</protein>
<dbReference type="PANTHER" id="PTHR31569:SF4">
    <property type="entry name" value="SWIM-TYPE DOMAIN-CONTAINING PROTEIN"/>
    <property type="match status" value="1"/>
</dbReference>
<evidence type="ECO:0000256" key="1">
    <source>
        <dbReference type="SAM" id="MobiDB-lite"/>
    </source>
</evidence>
<organism evidence="2 3">
    <name type="scientific">Hirsutella minnesotensis 3608</name>
    <dbReference type="NCBI Taxonomy" id="1043627"/>
    <lineage>
        <taxon>Eukaryota</taxon>
        <taxon>Fungi</taxon>
        <taxon>Dikarya</taxon>
        <taxon>Ascomycota</taxon>
        <taxon>Pezizomycotina</taxon>
        <taxon>Sordariomycetes</taxon>
        <taxon>Hypocreomycetidae</taxon>
        <taxon>Hypocreales</taxon>
        <taxon>Ophiocordycipitaceae</taxon>
        <taxon>Hirsutella</taxon>
    </lineage>
</organism>
<evidence type="ECO:0008006" key="4">
    <source>
        <dbReference type="Google" id="ProtNLM"/>
    </source>
</evidence>
<feature type="region of interest" description="Disordered" evidence="1">
    <location>
        <begin position="389"/>
        <end position="484"/>
    </location>
</feature>
<sequence>MAASQADHSQGGDGQILQLCEWHAAENFKKRLLDAGKYTKERREELLRFVWDYIQAPDEEQLGKRRGKLLAEIREPERLYLENNWKPKERQFARAHTRKYPNLGCNSTQRNESYHVVVKQSLSRQLPLQASCQKLAESLKKLSQKITEDEDRSRADVPRLLDRAAFRFLIGKVPHYVLSKLAPEWEAAKALRWRQNTELEKEREVLGHLNEPGCPFACEFPLRYGLPCRHWLYEAVARSWPIPLNLLHPRWLLDGPPVVHSWTMSYAKQPAPEVTKNLGDRYQDGGRNMVLQSGLEVVQVQGSLGGQQAEEFSRLFRLQNDRLIADFRAQVQSRALLPTELPEALHSPGLKSFKSHGSTKRRSMTGREAAEHTAARADRAVSDLLKGVDQLHDPSSTPSSPLATSTQPLRETGRSRKRSTKDIEKATAATGKSPDKAGKARKGEEMDMPKPRCKKRKASKEDETQLELQQRPTQDCILVDFPSD</sequence>
<dbReference type="EMBL" id="KQ030597">
    <property type="protein sequence ID" value="KJZ70978.1"/>
    <property type="molecule type" value="Genomic_DNA"/>
</dbReference>
<gene>
    <name evidence="2" type="ORF">HIM_09633</name>
</gene>
<dbReference type="AlphaFoldDB" id="A0A0F7ZS96"/>
<feature type="compositionally biased region" description="Low complexity" evidence="1">
    <location>
        <begin position="394"/>
        <end position="406"/>
    </location>
</feature>
<dbReference type="OrthoDB" id="5415154at2759"/>
<proteinExistence type="predicted"/>
<accession>A0A0F7ZS96</accession>
<name>A0A0F7ZS96_9HYPO</name>
<evidence type="ECO:0000313" key="2">
    <source>
        <dbReference type="EMBL" id="KJZ70978.1"/>
    </source>
</evidence>
<reference evidence="2 3" key="1">
    <citation type="journal article" date="2014" name="Genome Biol. Evol.">
        <title>Comparative genomics and transcriptomics analyses reveal divergent lifestyle features of nematode endoparasitic fungus Hirsutella minnesotensis.</title>
        <authorList>
            <person name="Lai Y."/>
            <person name="Liu K."/>
            <person name="Zhang X."/>
            <person name="Zhang X."/>
            <person name="Li K."/>
            <person name="Wang N."/>
            <person name="Shu C."/>
            <person name="Wu Y."/>
            <person name="Wang C."/>
            <person name="Bushley K.E."/>
            <person name="Xiang M."/>
            <person name="Liu X."/>
        </authorList>
    </citation>
    <scope>NUCLEOTIDE SEQUENCE [LARGE SCALE GENOMIC DNA]</scope>
    <source>
        <strain evidence="2 3">3608</strain>
    </source>
</reference>
<dbReference type="PANTHER" id="PTHR31569">
    <property type="entry name" value="SWIM-TYPE DOMAIN-CONTAINING PROTEIN"/>
    <property type="match status" value="1"/>
</dbReference>
<feature type="compositionally biased region" description="Basic residues" evidence="1">
    <location>
        <begin position="353"/>
        <end position="364"/>
    </location>
</feature>
<evidence type="ECO:0000313" key="3">
    <source>
        <dbReference type="Proteomes" id="UP000054481"/>
    </source>
</evidence>
<dbReference type="Proteomes" id="UP000054481">
    <property type="component" value="Unassembled WGS sequence"/>
</dbReference>
<keyword evidence="3" id="KW-1185">Reference proteome</keyword>
<dbReference type="InterPro" id="IPR052579">
    <property type="entry name" value="Zinc_finger_SWIM"/>
</dbReference>
<feature type="region of interest" description="Disordered" evidence="1">
    <location>
        <begin position="345"/>
        <end position="376"/>
    </location>
</feature>